<dbReference type="PANTHER" id="PTHR46206:SF1">
    <property type="entry name" value="P450, PUTATIVE (EUROFUNG)-RELATED"/>
    <property type="match status" value="1"/>
</dbReference>
<dbReference type="InterPro" id="IPR002403">
    <property type="entry name" value="Cyt_P450_E_grp-IV"/>
</dbReference>
<evidence type="ECO:0000256" key="1">
    <source>
        <dbReference type="ARBA" id="ARBA00001971"/>
    </source>
</evidence>
<organism evidence="11 12">
    <name type="scientific">Venturia inaequalis</name>
    <name type="common">Apple scab fungus</name>
    <dbReference type="NCBI Taxonomy" id="5025"/>
    <lineage>
        <taxon>Eukaryota</taxon>
        <taxon>Fungi</taxon>
        <taxon>Dikarya</taxon>
        <taxon>Ascomycota</taxon>
        <taxon>Pezizomycotina</taxon>
        <taxon>Dothideomycetes</taxon>
        <taxon>Pleosporomycetidae</taxon>
        <taxon>Venturiales</taxon>
        <taxon>Venturiaceae</taxon>
        <taxon>Venturia</taxon>
    </lineage>
</organism>
<comment type="caution">
    <text evidence="11">The sequence shown here is derived from an EMBL/GenBank/DDBJ whole genome shotgun (WGS) entry which is preliminary data.</text>
</comment>
<dbReference type="Gene3D" id="1.10.630.10">
    <property type="entry name" value="Cytochrome P450"/>
    <property type="match status" value="1"/>
</dbReference>
<evidence type="ECO:0000256" key="2">
    <source>
        <dbReference type="ARBA" id="ARBA00010617"/>
    </source>
</evidence>
<keyword evidence="12" id="KW-1185">Reference proteome</keyword>
<evidence type="ECO:0008006" key="13">
    <source>
        <dbReference type="Google" id="ProtNLM"/>
    </source>
</evidence>
<dbReference type="InterPro" id="IPR001128">
    <property type="entry name" value="Cyt_P450"/>
</dbReference>
<dbReference type="CDD" id="cd11041">
    <property type="entry name" value="CYP503A1-like"/>
    <property type="match status" value="1"/>
</dbReference>
<dbReference type="InterPro" id="IPR036396">
    <property type="entry name" value="Cyt_P450_sf"/>
</dbReference>
<evidence type="ECO:0000256" key="6">
    <source>
        <dbReference type="ARBA" id="ARBA00023004"/>
    </source>
</evidence>
<evidence type="ECO:0000256" key="7">
    <source>
        <dbReference type="ARBA" id="ARBA00023033"/>
    </source>
</evidence>
<evidence type="ECO:0000256" key="8">
    <source>
        <dbReference type="PIRSR" id="PIRSR602403-1"/>
    </source>
</evidence>
<comment type="similarity">
    <text evidence="2 9">Belongs to the cytochrome P450 family.</text>
</comment>
<proteinExistence type="inferred from homology"/>
<evidence type="ECO:0000313" key="12">
    <source>
        <dbReference type="Proteomes" id="UP000490939"/>
    </source>
</evidence>
<dbReference type="SUPFAM" id="SSF48264">
    <property type="entry name" value="Cytochrome P450"/>
    <property type="match status" value="1"/>
</dbReference>
<evidence type="ECO:0000256" key="5">
    <source>
        <dbReference type="ARBA" id="ARBA00023002"/>
    </source>
</evidence>
<dbReference type="GO" id="GO:0005506">
    <property type="term" value="F:iron ion binding"/>
    <property type="evidence" value="ECO:0007669"/>
    <property type="project" value="InterPro"/>
</dbReference>
<keyword evidence="5 9" id="KW-0560">Oxidoreductase</keyword>
<protein>
    <recommendedName>
        <fullName evidence="13">P450 monooxygenase</fullName>
    </recommendedName>
</protein>
<evidence type="ECO:0000256" key="3">
    <source>
        <dbReference type="ARBA" id="ARBA00022617"/>
    </source>
</evidence>
<dbReference type="PROSITE" id="PS00086">
    <property type="entry name" value="CYTOCHROME_P450"/>
    <property type="match status" value="1"/>
</dbReference>
<dbReference type="GO" id="GO:0020037">
    <property type="term" value="F:heme binding"/>
    <property type="evidence" value="ECO:0007669"/>
    <property type="project" value="InterPro"/>
</dbReference>
<evidence type="ECO:0000256" key="9">
    <source>
        <dbReference type="RuleBase" id="RU000461"/>
    </source>
</evidence>
<evidence type="ECO:0000313" key="11">
    <source>
        <dbReference type="EMBL" id="KAE9976798.1"/>
    </source>
</evidence>
<keyword evidence="6 8" id="KW-0408">Iron</keyword>
<keyword evidence="7 9" id="KW-0503">Monooxygenase</keyword>
<reference evidence="11 12" key="1">
    <citation type="submission" date="2019-07" db="EMBL/GenBank/DDBJ databases">
        <title>Venturia inaequalis Genome Resource.</title>
        <authorList>
            <person name="Lichtner F.J."/>
        </authorList>
    </citation>
    <scope>NUCLEOTIDE SEQUENCE [LARGE SCALE GENOMIC DNA]</scope>
    <source>
        <strain evidence="11 12">DMI_063113</strain>
    </source>
</reference>
<keyword evidence="3 8" id="KW-0349">Heme</keyword>
<dbReference type="PANTHER" id="PTHR46206">
    <property type="entry name" value="CYTOCHROME P450"/>
    <property type="match status" value="1"/>
</dbReference>
<dbReference type="GO" id="GO:0004497">
    <property type="term" value="F:monooxygenase activity"/>
    <property type="evidence" value="ECO:0007669"/>
    <property type="project" value="UniProtKB-KW"/>
</dbReference>
<dbReference type="InterPro" id="IPR017972">
    <property type="entry name" value="Cyt_P450_CS"/>
</dbReference>
<evidence type="ECO:0000256" key="4">
    <source>
        <dbReference type="ARBA" id="ARBA00022723"/>
    </source>
</evidence>
<name>A0A8H3UW87_VENIN</name>
<feature type="region of interest" description="Disordered" evidence="10">
    <location>
        <begin position="450"/>
        <end position="472"/>
    </location>
</feature>
<keyword evidence="4 8" id="KW-0479">Metal-binding</keyword>
<evidence type="ECO:0000256" key="10">
    <source>
        <dbReference type="SAM" id="MobiDB-lite"/>
    </source>
</evidence>
<dbReference type="PRINTS" id="PR00465">
    <property type="entry name" value="EP450IV"/>
</dbReference>
<dbReference type="AlphaFoldDB" id="A0A8H3UW87"/>
<feature type="compositionally biased region" description="Polar residues" evidence="10">
    <location>
        <begin position="455"/>
        <end position="467"/>
    </location>
</feature>
<sequence>MVSFGVMEYLFSPWVWMPLLFVIVSTIYSRLTATLPPPSDLPWVGKDSSKTFAETRAHLASFSNVRQLLHEGYNKFSRNGKTYVFPDFSGKPEVLIPSTEMRWLLDQPDNVLSVSELHFDLLAGDYAFTHPHILKDPYHEHVVHRTLSRRIGALVPDLYDEISCALDDSWGTDTENWKEICVFENMMNVIARASNRVFVGLPLCRNEEYLKSMGDFAQAVNATFLVLRFVPKILEPIIGRLVTLPNNRHFRDASTFHGPLVRERLANIAKKDANPDWDWEEPNDYVTWHIRLAQKENNQLELQPEMIGRRLMAINFAAIHTTVFTITNCLLDLLSKKAVEENGSLSSPIEVIRQEARAEYIASKGLSSKQSLARLVHADSAIRESMRVSNFLTRGVQRKVIAKDGIENKRAGWKLPYGTTVGIDAHSLMHDPLIYPDPDSYDPFRFARAQEQEETATSASDGEQPKTTGLLENKQLSISTTSGTFLPFGHGRHACPGRFMVSHELKMLLAYATMFYEIEPLETRPANTWFGQHVIPPMKQTTRVRRRRADELGFER</sequence>
<dbReference type="Proteomes" id="UP000490939">
    <property type="component" value="Unassembled WGS sequence"/>
</dbReference>
<gene>
    <name evidence="11" type="ORF">EG327_007929</name>
</gene>
<accession>A0A8H3UW87</accession>
<feature type="binding site" description="axial binding residue" evidence="8">
    <location>
        <position position="495"/>
    </location>
    <ligand>
        <name>heme</name>
        <dbReference type="ChEBI" id="CHEBI:30413"/>
    </ligand>
    <ligandPart>
        <name>Fe</name>
        <dbReference type="ChEBI" id="CHEBI:18248"/>
    </ligandPart>
</feature>
<dbReference type="Pfam" id="PF00067">
    <property type="entry name" value="p450"/>
    <property type="match status" value="1"/>
</dbReference>
<dbReference type="GO" id="GO:0016705">
    <property type="term" value="F:oxidoreductase activity, acting on paired donors, with incorporation or reduction of molecular oxygen"/>
    <property type="evidence" value="ECO:0007669"/>
    <property type="project" value="InterPro"/>
</dbReference>
<comment type="cofactor">
    <cofactor evidence="1 8">
        <name>heme</name>
        <dbReference type="ChEBI" id="CHEBI:30413"/>
    </cofactor>
</comment>
<dbReference type="EMBL" id="WNWR01000488">
    <property type="protein sequence ID" value="KAE9976798.1"/>
    <property type="molecule type" value="Genomic_DNA"/>
</dbReference>